<proteinExistence type="predicted"/>
<reference evidence="2" key="1">
    <citation type="journal article" date="2014" name="Front. Microbiol.">
        <title>High frequency of phylogenetically diverse reductive dehalogenase-homologous genes in deep subseafloor sedimentary metagenomes.</title>
        <authorList>
            <person name="Kawai M."/>
            <person name="Futagami T."/>
            <person name="Toyoda A."/>
            <person name="Takaki Y."/>
            <person name="Nishi S."/>
            <person name="Hori S."/>
            <person name="Arai W."/>
            <person name="Tsubouchi T."/>
            <person name="Morono Y."/>
            <person name="Uchiyama I."/>
            <person name="Ito T."/>
            <person name="Fujiyama A."/>
            <person name="Inagaki F."/>
            <person name="Takami H."/>
        </authorList>
    </citation>
    <scope>NUCLEOTIDE SEQUENCE</scope>
    <source>
        <strain evidence="2">Expedition CK06-06</strain>
    </source>
</reference>
<feature type="domain" description="Peptidase S24/S26A/S26B/S26C" evidence="1">
    <location>
        <begin position="48"/>
        <end position="165"/>
    </location>
</feature>
<evidence type="ECO:0000313" key="2">
    <source>
        <dbReference type="EMBL" id="GAH90108.1"/>
    </source>
</evidence>
<dbReference type="InterPro" id="IPR050077">
    <property type="entry name" value="LexA_repressor"/>
</dbReference>
<dbReference type="Gene3D" id="2.10.109.10">
    <property type="entry name" value="Umud Fragment, subunit A"/>
    <property type="match status" value="1"/>
</dbReference>
<dbReference type="InterPro" id="IPR015927">
    <property type="entry name" value="Peptidase_S24_S26A/B/C"/>
</dbReference>
<evidence type="ECO:0000259" key="1">
    <source>
        <dbReference type="Pfam" id="PF00717"/>
    </source>
</evidence>
<accession>X1L7H9</accession>
<comment type="caution">
    <text evidence="2">The sequence shown here is derived from an EMBL/GenBank/DDBJ whole genome shotgun (WGS) entry which is preliminary data.</text>
</comment>
<dbReference type="Pfam" id="PF00717">
    <property type="entry name" value="Peptidase_S24"/>
    <property type="match status" value="1"/>
</dbReference>
<name>X1L7H9_9ZZZZ</name>
<dbReference type="InterPro" id="IPR036286">
    <property type="entry name" value="LexA/Signal_pep-like_sf"/>
</dbReference>
<dbReference type="PANTHER" id="PTHR33516">
    <property type="entry name" value="LEXA REPRESSOR"/>
    <property type="match status" value="1"/>
</dbReference>
<dbReference type="SUPFAM" id="SSF51306">
    <property type="entry name" value="LexA/Signal peptidase"/>
    <property type="match status" value="1"/>
</dbReference>
<gene>
    <name evidence="2" type="ORF">S06H3_02769</name>
</gene>
<dbReference type="InterPro" id="IPR039418">
    <property type="entry name" value="LexA-like"/>
</dbReference>
<organism evidence="2">
    <name type="scientific">marine sediment metagenome</name>
    <dbReference type="NCBI Taxonomy" id="412755"/>
    <lineage>
        <taxon>unclassified sequences</taxon>
        <taxon>metagenomes</taxon>
        <taxon>ecological metagenomes</taxon>
    </lineage>
</organism>
<dbReference type="EMBL" id="BARV01000837">
    <property type="protein sequence ID" value="GAH90108.1"/>
    <property type="molecule type" value="Genomic_DNA"/>
</dbReference>
<sequence>MARILKVKKSWYIDYNLDGKRIKKVIGRSKRIAELALSDIEAKIRPIPILSEIPAGHPKDYSSFPSGIVEEYYQFKVEEQDPDAFLLRVEGDCMAPEIKKGDLLLIAPNETVENRDIVAIVNGKGEKEVTRVTIRKDEIILTPDNPAYPTIVWEAKDKPKIIGRVKEIIRRR</sequence>
<dbReference type="PANTHER" id="PTHR33516:SF2">
    <property type="entry name" value="LEXA REPRESSOR-RELATED"/>
    <property type="match status" value="1"/>
</dbReference>
<dbReference type="AlphaFoldDB" id="X1L7H9"/>
<dbReference type="CDD" id="cd06529">
    <property type="entry name" value="S24_LexA-like"/>
    <property type="match status" value="1"/>
</dbReference>
<protein>
    <recommendedName>
        <fullName evidence="1">Peptidase S24/S26A/S26B/S26C domain-containing protein</fullName>
    </recommendedName>
</protein>